<name>A0ACC5WTA5_PANGG</name>
<sequence>MAFNGNLIMLNQRGWKRHRERETLACAPFTFNGLDRVSEFYATHISVCSYPF</sequence>
<organism evidence="1 2">
    <name type="scientific">Pangasianodon gigas</name>
    <name type="common">Mekong giant catfish</name>
    <name type="synonym">Pangasius gigas</name>
    <dbReference type="NCBI Taxonomy" id="30993"/>
    <lineage>
        <taxon>Eukaryota</taxon>
        <taxon>Metazoa</taxon>
        <taxon>Chordata</taxon>
        <taxon>Craniata</taxon>
        <taxon>Vertebrata</taxon>
        <taxon>Euteleostomi</taxon>
        <taxon>Actinopterygii</taxon>
        <taxon>Neopterygii</taxon>
        <taxon>Teleostei</taxon>
        <taxon>Ostariophysi</taxon>
        <taxon>Siluriformes</taxon>
        <taxon>Pangasiidae</taxon>
        <taxon>Pangasianodon</taxon>
    </lineage>
</organism>
<protein>
    <submittedName>
        <fullName evidence="1">Uncharacterized protein</fullName>
    </submittedName>
</protein>
<evidence type="ECO:0000313" key="2">
    <source>
        <dbReference type="Proteomes" id="UP000829447"/>
    </source>
</evidence>
<dbReference type="Proteomes" id="UP000829447">
    <property type="component" value="Linkage Group LG10"/>
</dbReference>
<evidence type="ECO:0000313" key="1">
    <source>
        <dbReference type="EMBL" id="MCI4382329.1"/>
    </source>
</evidence>
<keyword evidence="2" id="KW-1185">Reference proteome</keyword>
<accession>A0ACC5WTA5</accession>
<comment type="caution">
    <text evidence="1">The sequence shown here is derived from an EMBL/GenBank/DDBJ whole genome shotgun (WGS) entry which is preliminary data.</text>
</comment>
<gene>
    <name evidence="1" type="ORF">PGIGA_G00013690</name>
</gene>
<dbReference type="EMBL" id="CM040463">
    <property type="protein sequence ID" value="MCI4382329.1"/>
    <property type="molecule type" value="Genomic_DNA"/>
</dbReference>
<proteinExistence type="predicted"/>
<reference evidence="1 2" key="1">
    <citation type="journal article" date="2022" name="bioRxiv">
        <title>An ancient truncated duplication of the anti-Mullerian hormone receptor type 2 gene is a potential conserved master sex determinant in the Pangasiidae catfish family.</title>
        <authorList>
            <person name="Wen M."/>
            <person name="Pan Q."/>
            <person name="Jouanno E."/>
            <person name="Montfort J."/>
            <person name="Zahm M."/>
            <person name="Cabau C."/>
            <person name="Klopp C."/>
            <person name="Iampietro C."/>
            <person name="Roques C."/>
            <person name="Bouchez O."/>
            <person name="Castinel A."/>
            <person name="Donnadieu C."/>
            <person name="Parrinello H."/>
            <person name="Poncet C."/>
            <person name="Belmonte E."/>
            <person name="Gautier V."/>
            <person name="Avarre J.-C."/>
            <person name="Dugue R."/>
            <person name="Gustiano R."/>
            <person name="Ha T.T.T."/>
            <person name="Campet M."/>
            <person name="Sriphairoj K."/>
            <person name="Ribolli J."/>
            <person name="de Almeida F.L."/>
            <person name="Desvignes T."/>
            <person name="Postlethwait J.H."/>
            <person name="Bucao C.F."/>
            <person name="Robinson-Rechavi M."/>
            <person name="Bobe J."/>
            <person name="Herpin A."/>
            <person name="Guiguen Y."/>
        </authorList>
    </citation>
    <scope>NUCLEOTIDE SEQUENCE [LARGE SCALE GENOMIC DNA]</scope>
    <source>
        <strain evidence="1">YG-Dec2019</strain>
    </source>
</reference>